<feature type="disulfide bond" description="Redox-active" evidence="4">
    <location>
        <begin position="85"/>
        <end position="89"/>
    </location>
</feature>
<accession>A0A2S8F6G5</accession>
<feature type="binding site" evidence="3">
    <location>
        <position position="85"/>
    </location>
    <ligand>
        <name>Cu cation</name>
        <dbReference type="ChEBI" id="CHEBI:23378"/>
    </ligand>
</feature>
<dbReference type="Proteomes" id="UP000239388">
    <property type="component" value="Unassembled WGS sequence"/>
</dbReference>
<evidence type="ECO:0000313" key="7">
    <source>
        <dbReference type="EMBL" id="PQO27752.1"/>
    </source>
</evidence>
<feature type="region of interest" description="Disordered" evidence="5">
    <location>
        <begin position="373"/>
        <end position="401"/>
    </location>
</feature>
<feature type="compositionally biased region" description="Basic and acidic residues" evidence="5">
    <location>
        <begin position="392"/>
        <end position="401"/>
    </location>
</feature>
<evidence type="ECO:0000313" key="8">
    <source>
        <dbReference type="Proteomes" id="UP000239388"/>
    </source>
</evidence>
<feature type="binding site" evidence="3">
    <location>
        <position position="89"/>
    </location>
    <ligand>
        <name>Cu cation</name>
        <dbReference type="ChEBI" id="CHEBI:23378"/>
    </ligand>
</feature>
<gene>
    <name evidence="7" type="ORF">C5Y98_27045</name>
</gene>
<comment type="similarity">
    <text evidence="1">Belongs to the SCO1/2 family.</text>
</comment>
<dbReference type="Gene3D" id="3.40.30.10">
    <property type="entry name" value="Glutaredoxin"/>
    <property type="match status" value="2"/>
</dbReference>
<dbReference type="PROSITE" id="PS51352">
    <property type="entry name" value="THIOREDOXIN_2"/>
    <property type="match status" value="2"/>
</dbReference>
<keyword evidence="4" id="KW-1015">Disulfide bond</keyword>
<dbReference type="Pfam" id="PF02630">
    <property type="entry name" value="SCO1-SenC"/>
    <property type="match status" value="2"/>
</dbReference>
<reference evidence="7 8" key="1">
    <citation type="submission" date="2018-02" db="EMBL/GenBank/DDBJ databases">
        <title>Comparative genomes isolates from brazilian mangrove.</title>
        <authorList>
            <person name="Araujo J.E."/>
            <person name="Taketani R.G."/>
            <person name="Silva M.C.P."/>
            <person name="Loureco M.V."/>
            <person name="Andreote F.D."/>
        </authorList>
    </citation>
    <scope>NUCLEOTIDE SEQUENCE [LARGE SCALE GENOMIC DNA]</scope>
    <source>
        <strain evidence="7 8">NAP PRIS-MGV</strain>
    </source>
</reference>
<dbReference type="OrthoDB" id="9811998at2"/>
<evidence type="ECO:0000259" key="6">
    <source>
        <dbReference type="PROSITE" id="PS51352"/>
    </source>
</evidence>
<evidence type="ECO:0000256" key="4">
    <source>
        <dbReference type="PIRSR" id="PIRSR603782-2"/>
    </source>
</evidence>
<dbReference type="SUPFAM" id="SSF52833">
    <property type="entry name" value="Thioredoxin-like"/>
    <property type="match status" value="2"/>
</dbReference>
<dbReference type="CDD" id="cd02968">
    <property type="entry name" value="SCO"/>
    <property type="match status" value="2"/>
</dbReference>
<dbReference type="EMBL" id="PUIB01000027">
    <property type="protein sequence ID" value="PQO27752.1"/>
    <property type="molecule type" value="Genomic_DNA"/>
</dbReference>
<dbReference type="InterPro" id="IPR013766">
    <property type="entry name" value="Thioredoxin_domain"/>
</dbReference>
<feature type="domain" description="Thioredoxin" evidence="6">
    <location>
        <begin position="221"/>
        <end position="377"/>
    </location>
</feature>
<evidence type="ECO:0000256" key="1">
    <source>
        <dbReference type="ARBA" id="ARBA00010996"/>
    </source>
</evidence>
<keyword evidence="2 3" id="KW-0186">Copper</keyword>
<dbReference type="PANTHER" id="PTHR12151:SF25">
    <property type="entry name" value="LINALOOL DEHYDRATASE_ISOMERASE DOMAIN-CONTAINING PROTEIN"/>
    <property type="match status" value="1"/>
</dbReference>
<dbReference type="RefSeq" id="WP_105359275.1">
    <property type="nucleotide sequence ID" value="NZ_PUIB01000027.1"/>
</dbReference>
<evidence type="ECO:0000256" key="5">
    <source>
        <dbReference type="SAM" id="MobiDB-lite"/>
    </source>
</evidence>
<name>A0A2S8F6G5_9BACT</name>
<feature type="domain" description="Thioredoxin" evidence="6">
    <location>
        <begin position="47"/>
        <end position="203"/>
    </location>
</feature>
<dbReference type="GO" id="GO:0046872">
    <property type="term" value="F:metal ion binding"/>
    <property type="evidence" value="ECO:0007669"/>
    <property type="project" value="UniProtKB-KW"/>
</dbReference>
<evidence type="ECO:0000256" key="3">
    <source>
        <dbReference type="PIRSR" id="PIRSR603782-1"/>
    </source>
</evidence>
<feature type="compositionally biased region" description="Low complexity" evidence="5">
    <location>
        <begin position="377"/>
        <end position="390"/>
    </location>
</feature>
<organism evidence="7 8">
    <name type="scientific">Blastopirellula marina</name>
    <dbReference type="NCBI Taxonomy" id="124"/>
    <lineage>
        <taxon>Bacteria</taxon>
        <taxon>Pseudomonadati</taxon>
        <taxon>Planctomycetota</taxon>
        <taxon>Planctomycetia</taxon>
        <taxon>Pirellulales</taxon>
        <taxon>Pirellulaceae</taxon>
        <taxon>Blastopirellula</taxon>
    </lineage>
</organism>
<dbReference type="InterPro" id="IPR036249">
    <property type="entry name" value="Thioredoxin-like_sf"/>
</dbReference>
<keyword evidence="3" id="KW-0479">Metal-binding</keyword>
<dbReference type="PANTHER" id="PTHR12151">
    <property type="entry name" value="ELECTRON TRANSPORT PROTIN SCO1/SENC FAMILY MEMBER"/>
    <property type="match status" value="1"/>
</dbReference>
<dbReference type="AlphaFoldDB" id="A0A2S8F6G5"/>
<evidence type="ECO:0000256" key="2">
    <source>
        <dbReference type="ARBA" id="ARBA00023008"/>
    </source>
</evidence>
<sequence>MKPTTGIFVSAVLLILLGLTMLWATINRPSRVALPEVDDHAGSAEEMELDRQIPPFELTSAEEQPFNTESLAGDVWVASFFFTSCPSICKLQNQQIAILQEEFADDGVKFVSITCDPNNDTPEVLRKYAESMQAQPGVWTFLTGDMEKLKPIVEDSFQVMFETQTHSDRLMIIDKTGKLRGTFRATQDTDFRRAKKMIEKLLEEPYEAPSPTTEVAEAPEKPHKQTMESFQLTDSLEQPFDSKSLTGEVWLGSFFYTSCPGSCRMQNMEIARLRNDFKDRGLKMVSITCDPETDTPAMLAGYASIFQADPNRWYFVRGDFDDIKKIGDDFFNIEVKKQYHSDRIFLVNREGKVIDSYRTSLPEQMEAVHKKLDEMLPPAENAAPAPADNNNDADKAPEKKD</sequence>
<dbReference type="InterPro" id="IPR003782">
    <property type="entry name" value="SCO1/SenC"/>
</dbReference>
<comment type="caution">
    <text evidence="7">The sequence shown here is derived from an EMBL/GenBank/DDBJ whole genome shotgun (WGS) entry which is preliminary data.</text>
</comment>
<proteinExistence type="inferred from homology"/>
<protein>
    <recommendedName>
        <fullName evidence="6">Thioredoxin domain-containing protein</fullName>
    </recommendedName>
</protein>